<protein>
    <submittedName>
        <fullName evidence="2">Uncharacterized protein</fullName>
    </submittedName>
</protein>
<keyword evidence="3" id="KW-1185">Reference proteome</keyword>
<reference evidence="2 3" key="1">
    <citation type="submission" date="2018-12" db="EMBL/GenBank/DDBJ databases">
        <title>Deinococcus radiophilus ATCC 27603 genome sequencing and assembly.</title>
        <authorList>
            <person name="Maclea K.S."/>
            <person name="Maynard C.R."/>
        </authorList>
    </citation>
    <scope>NUCLEOTIDE SEQUENCE [LARGE SCALE GENOMIC DNA]</scope>
    <source>
        <strain evidence="2 3">ATCC 27603</strain>
    </source>
</reference>
<feature type="transmembrane region" description="Helical" evidence="1">
    <location>
        <begin position="54"/>
        <end position="75"/>
    </location>
</feature>
<dbReference type="AlphaFoldDB" id="A0A3S0JHH7"/>
<feature type="transmembrane region" description="Helical" evidence="1">
    <location>
        <begin position="81"/>
        <end position="101"/>
    </location>
</feature>
<dbReference type="RefSeq" id="WP_126353648.1">
    <property type="nucleotide sequence ID" value="NZ_CP086382.1"/>
</dbReference>
<name>A0A3S0JHH7_9DEIO</name>
<comment type="caution">
    <text evidence="2">The sequence shown here is derived from an EMBL/GenBank/DDBJ whole genome shotgun (WGS) entry which is preliminary data.</text>
</comment>
<accession>A0A3S0JHH7</accession>
<evidence type="ECO:0000256" key="1">
    <source>
        <dbReference type="SAM" id="Phobius"/>
    </source>
</evidence>
<organism evidence="2 3">
    <name type="scientific">Deinococcus radiophilus</name>
    <dbReference type="NCBI Taxonomy" id="32062"/>
    <lineage>
        <taxon>Bacteria</taxon>
        <taxon>Thermotogati</taxon>
        <taxon>Deinococcota</taxon>
        <taxon>Deinococci</taxon>
        <taxon>Deinococcales</taxon>
        <taxon>Deinococcaceae</taxon>
        <taxon>Deinococcus</taxon>
    </lineage>
</organism>
<keyword evidence="1" id="KW-0472">Membrane</keyword>
<keyword evidence="1" id="KW-1133">Transmembrane helix</keyword>
<gene>
    <name evidence="2" type="ORF">EJ104_13525</name>
</gene>
<evidence type="ECO:0000313" key="3">
    <source>
        <dbReference type="Proteomes" id="UP000277766"/>
    </source>
</evidence>
<dbReference type="Proteomes" id="UP000277766">
    <property type="component" value="Unassembled WGS sequence"/>
</dbReference>
<dbReference type="EMBL" id="RXPE01000061">
    <property type="protein sequence ID" value="RTR19104.1"/>
    <property type="molecule type" value="Genomic_DNA"/>
</dbReference>
<sequence length="107" mass="11746">MNVNSFFDQLWPIYSQTQFWLTALAGLALWYLMSLALAHMMVGGGKEPVSAVSTAMFTALIVGLVLLAVSAWFLIRPTDLIYMVALSVTFGLLALILTLTFSSLGRR</sequence>
<feature type="transmembrane region" description="Helical" evidence="1">
    <location>
        <begin position="20"/>
        <end position="42"/>
    </location>
</feature>
<proteinExistence type="predicted"/>
<keyword evidence="1" id="KW-0812">Transmembrane</keyword>
<evidence type="ECO:0000313" key="2">
    <source>
        <dbReference type="EMBL" id="RTR19104.1"/>
    </source>
</evidence>
<dbReference type="OrthoDB" id="70829at2"/>